<keyword evidence="10 17" id="KW-0520">NAD</keyword>
<dbReference type="AlphaFoldDB" id="A0A365UDX4"/>
<feature type="binding site" evidence="17">
    <location>
        <position position="264"/>
    </location>
    <ligand>
        <name>(6S)-NADPHX</name>
        <dbReference type="ChEBI" id="CHEBI:64076"/>
    </ligand>
</feature>
<evidence type="ECO:0000256" key="15">
    <source>
        <dbReference type="ARBA" id="ARBA00048238"/>
    </source>
</evidence>
<comment type="similarity">
    <text evidence="18">Belongs to the NnrE/AIBP family.</text>
</comment>
<evidence type="ECO:0000256" key="9">
    <source>
        <dbReference type="ARBA" id="ARBA00022958"/>
    </source>
</evidence>
<keyword evidence="6 17" id="KW-0547">Nucleotide-binding</keyword>
<dbReference type="PROSITE" id="PS51385">
    <property type="entry name" value="YJEF_N"/>
    <property type="match status" value="1"/>
</dbReference>
<feature type="binding site" evidence="18">
    <location>
        <begin position="134"/>
        <end position="140"/>
    </location>
    <ligand>
        <name>(6S)-NADPHX</name>
        <dbReference type="ChEBI" id="CHEBI:64076"/>
    </ligand>
</feature>
<comment type="caution">
    <text evidence="22">The sequence shown here is derived from an EMBL/GenBank/DDBJ whole genome shotgun (WGS) entry which is preliminary data.</text>
</comment>
<dbReference type="PROSITE" id="PS51383">
    <property type="entry name" value="YJEF_C_3"/>
    <property type="match status" value="1"/>
</dbReference>
<dbReference type="InterPro" id="IPR030677">
    <property type="entry name" value="Nnr"/>
</dbReference>
<comment type="function">
    <text evidence="18">Catalyzes the epimerization of the S- and R-forms of NAD(P)HX, a damaged form of NAD(P)H that is a result of enzymatic or heat-dependent hydration. This is a prerequisite for the S-specific NAD(P)H-hydrate dehydratase to allow the repair of both epimers of NAD(P)HX.</text>
</comment>
<name>A0A365UDX4_9RHOB</name>
<evidence type="ECO:0000256" key="19">
    <source>
        <dbReference type="PIRNR" id="PIRNR017184"/>
    </source>
</evidence>
<evidence type="ECO:0000313" key="23">
    <source>
        <dbReference type="Proteomes" id="UP000253370"/>
    </source>
</evidence>
<evidence type="ECO:0000259" key="20">
    <source>
        <dbReference type="PROSITE" id="PS51383"/>
    </source>
</evidence>
<keyword evidence="12 17" id="KW-0456">Lyase</keyword>
<keyword evidence="13" id="KW-0511">Multifunctional enzyme</keyword>
<feature type="binding site" evidence="17">
    <location>
        <position position="378"/>
    </location>
    <ligand>
        <name>(6S)-NADPHX</name>
        <dbReference type="ChEBI" id="CHEBI:64076"/>
    </ligand>
</feature>
<comment type="cofactor">
    <cofactor evidence="18 19">
        <name>K(+)</name>
        <dbReference type="ChEBI" id="CHEBI:29103"/>
    </cofactor>
    <text evidence="18 19">Binds 1 potassium ion per subunit.</text>
</comment>
<evidence type="ECO:0000256" key="8">
    <source>
        <dbReference type="ARBA" id="ARBA00022857"/>
    </source>
</evidence>
<evidence type="ECO:0000256" key="16">
    <source>
        <dbReference type="ARBA" id="ARBA00049209"/>
    </source>
</evidence>
<reference evidence="22 23" key="1">
    <citation type="submission" date="2018-07" db="EMBL/GenBank/DDBJ databases">
        <title>Rhodosalinus sp. strain E84T genomic sequence and assembly.</title>
        <authorList>
            <person name="Liu Z.-W."/>
            <person name="Lu D.-C."/>
        </authorList>
    </citation>
    <scope>NUCLEOTIDE SEQUENCE [LARGE SCALE GENOMIC DNA]</scope>
    <source>
        <strain evidence="22 23">E84</strain>
    </source>
</reference>
<evidence type="ECO:0000256" key="7">
    <source>
        <dbReference type="ARBA" id="ARBA00022840"/>
    </source>
</evidence>
<protein>
    <recommendedName>
        <fullName evidence="19">Bifunctional NAD(P)H-hydrate repair enzyme</fullName>
    </recommendedName>
    <alternativeName>
        <fullName evidence="19">Nicotinamide nucleotide repair protein</fullName>
    </alternativeName>
    <domain>
        <recommendedName>
            <fullName evidence="19">ADP-dependent (S)-NAD(P)H-hydrate dehydratase</fullName>
            <ecNumber evidence="19">4.2.1.136</ecNumber>
        </recommendedName>
        <alternativeName>
            <fullName evidence="19">ADP-dependent NAD(P)HX dehydratase</fullName>
        </alternativeName>
    </domain>
    <domain>
        <recommendedName>
            <fullName evidence="19">NAD(P)H-hydrate epimerase</fullName>
            <ecNumber evidence="19">5.1.99.6</ecNumber>
        </recommendedName>
    </domain>
</protein>
<comment type="caution">
    <text evidence="18">Lacks conserved residue(s) required for the propagation of feature annotation.</text>
</comment>
<evidence type="ECO:0000256" key="18">
    <source>
        <dbReference type="HAMAP-Rule" id="MF_01966"/>
    </source>
</evidence>
<comment type="similarity">
    <text evidence="4 19">In the C-terminal section; belongs to the NnrD/CARKD family.</text>
</comment>
<feature type="binding site" evidence="18">
    <location>
        <position position="66"/>
    </location>
    <ligand>
        <name>K(+)</name>
        <dbReference type="ChEBI" id="CHEBI:29103"/>
    </ligand>
</feature>
<dbReference type="SUPFAM" id="SSF64153">
    <property type="entry name" value="YjeF N-terminal domain-like"/>
    <property type="match status" value="1"/>
</dbReference>
<dbReference type="InterPro" id="IPR036652">
    <property type="entry name" value="YjeF_N_dom_sf"/>
</dbReference>
<dbReference type="GO" id="GO:0052856">
    <property type="term" value="F:NAD(P)HX epimerase activity"/>
    <property type="evidence" value="ECO:0007669"/>
    <property type="project" value="UniProtKB-UniRule"/>
</dbReference>
<dbReference type="RefSeq" id="WP_113287723.1">
    <property type="nucleotide sequence ID" value="NZ_QNTQ01000001.1"/>
</dbReference>
<dbReference type="NCBIfam" id="TIGR00197">
    <property type="entry name" value="yjeF_nterm"/>
    <property type="match status" value="1"/>
</dbReference>
<evidence type="ECO:0000256" key="4">
    <source>
        <dbReference type="ARBA" id="ARBA00009524"/>
    </source>
</evidence>
<evidence type="ECO:0000256" key="5">
    <source>
        <dbReference type="ARBA" id="ARBA00022723"/>
    </source>
</evidence>
<feature type="binding site" evidence="18">
    <location>
        <begin position="65"/>
        <end position="69"/>
    </location>
    <ligand>
        <name>(6S)-NADPHX</name>
        <dbReference type="ChEBI" id="CHEBI:64076"/>
    </ligand>
</feature>
<evidence type="ECO:0000256" key="2">
    <source>
        <dbReference type="ARBA" id="ARBA00000909"/>
    </source>
</evidence>
<feature type="binding site" evidence="17">
    <location>
        <position position="455"/>
    </location>
    <ligand>
        <name>(6S)-NADPHX</name>
        <dbReference type="ChEBI" id="CHEBI:64076"/>
    </ligand>
</feature>
<dbReference type="NCBIfam" id="TIGR00196">
    <property type="entry name" value="yjeF_cterm"/>
    <property type="match status" value="1"/>
</dbReference>
<evidence type="ECO:0000256" key="3">
    <source>
        <dbReference type="ARBA" id="ARBA00006001"/>
    </source>
</evidence>
<keyword evidence="8 17" id="KW-0521">NADP</keyword>
<feature type="binding site" evidence="18">
    <location>
        <position position="167"/>
    </location>
    <ligand>
        <name>(6S)-NADPHX</name>
        <dbReference type="ChEBI" id="CHEBI:64076"/>
    </ligand>
</feature>
<dbReference type="Pfam" id="PF03853">
    <property type="entry name" value="YjeF_N"/>
    <property type="match status" value="1"/>
</dbReference>
<dbReference type="Pfam" id="PF01256">
    <property type="entry name" value="Carb_kinase"/>
    <property type="match status" value="1"/>
</dbReference>
<keyword evidence="7 17" id="KW-0067">ATP-binding</keyword>
<evidence type="ECO:0000256" key="6">
    <source>
        <dbReference type="ARBA" id="ARBA00022741"/>
    </source>
</evidence>
<keyword evidence="5 18" id="KW-0479">Metal-binding</keyword>
<evidence type="ECO:0000256" key="1">
    <source>
        <dbReference type="ARBA" id="ARBA00000013"/>
    </source>
</evidence>
<dbReference type="PIRSF" id="PIRSF017184">
    <property type="entry name" value="Nnr"/>
    <property type="match status" value="1"/>
</dbReference>
<keyword evidence="23" id="KW-1185">Reference proteome</keyword>
<dbReference type="SUPFAM" id="SSF53613">
    <property type="entry name" value="Ribokinase-like"/>
    <property type="match status" value="1"/>
</dbReference>
<proteinExistence type="inferred from homology"/>
<dbReference type="EC" id="4.2.1.136" evidence="19"/>
<feature type="binding site" evidence="18">
    <location>
        <position position="130"/>
    </location>
    <ligand>
        <name>K(+)</name>
        <dbReference type="ChEBI" id="CHEBI:29103"/>
    </ligand>
</feature>
<evidence type="ECO:0000313" key="22">
    <source>
        <dbReference type="EMBL" id="RBI87701.1"/>
    </source>
</evidence>
<evidence type="ECO:0000256" key="12">
    <source>
        <dbReference type="ARBA" id="ARBA00023239"/>
    </source>
</evidence>
<dbReference type="GO" id="GO:0046872">
    <property type="term" value="F:metal ion binding"/>
    <property type="evidence" value="ECO:0007669"/>
    <property type="project" value="UniProtKB-UniRule"/>
</dbReference>
<dbReference type="PANTHER" id="PTHR12592:SF0">
    <property type="entry name" value="ATP-DEPENDENT (S)-NAD(P)H-HYDRATE DEHYDRATASE"/>
    <property type="match status" value="1"/>
</dbReference>
<dbReference type="GO" id="GO:0005524">
    <property type="term" value="F:ATP binding"/>
    <property type="evidence" value="ECO:0007669"/>
    <property type="project" value="UniProtKB-UniRule"/>
</dbReference>
<comment type="cofactor">
    <cofactor evidence="17">
        <name>Mg(2+)</name>
        <dbReference type="ChEBI" id="CHEBI:18420"/>
    </cofactor>
</comment>
<comment type="subunit">
    <text evidence="17">Homotetramer.</text>
</comment>
<dbReference type="InterPro" id="IPR029056">
    <property type="entry name" value="Ribokinase-like"/>
</dbReference>
<dbReference type="Gene3D" id="3.40.1190.20">
    <property type="match status" value="1"/>
</dbReference>
<dbReference type="GO" id="GO:0052855">
    <property type="term" value="F:ADP-dependent NAD(P)H-hydrate dehydratase activity"/>
    <property type="evidence" value="ECO:0007669"/>
    <property type="project" value="UniProtKB-UniRule"/>
</dbReference>
<sequence length="511" mass="52227">MTESEPLVTAAQMRALEGAEIASGRVSGWTLMERAGAGIVEAILRAWPAFAARPHSAVVLCGPGNNGGDGFVVARRLYGRGWRVRVLHWGAREKMSEDAQAAHDRWAALGPVEPMEPGRIAGLEADLFVDAIFGTGLTREVPDIVRAALVAARGAADAAGGRLVAVDMPSWFSSDSGAHLGGGARARFDLVAAVRPMKLGQFTGDLPNDVARVAPVEIGLPEPDGAVRLLGPPRGMAKRAGTHVHKYTHGHALVLAGGAGRTGAARLAARAALRVGAGLVTVGAPGPALAECAAQLTAVMLREVGDGAALEAALEDRRLSALCLGPGLGVDDRGAGLVEVALASGRPAVLDADALTLIADPARGLFRRLHGGCLLTPHMGEFARLFPDLADRVRTEATQGFSRADAAREAAARAGCAVLLKGADTVVAEPEGRVALNAALYERAAPWLATAGAGDVLSGLAAGLMARGFAPAEAGGAAAWLHVAAARRVGPGLVAEDLPEALPAVLAALER</sequence>
<dbReference type="InterPro" id="IPR000631">
    <property type="entry name" value="CARKD"/>
</dbReference>
<dbReference type="OrthoDB" id="9806925at2"/>
<dbReference type="HAMAP" id="MF_01965">
    <property type="entry name" value="NADHX_dehydratase"/>
    <property type="match status" value="1"/>
</dbReference>
<comment type="similarity">
    <text evidence="3 19">In the N-terminal section; belongs to the NnrE/AIBP family.</text>
</comment>
<dbReference type="EMBL" id="QNTQ01000001">
    <property type="protein sequence ID" value="RBI87701.1"/>
    <property type="molecule type" value="Genomic_DNA"/>
</dbReference>
<feature type="binding site" evidence="18">
    <location>
        <position position="170"/>
    </location>
    <ligand>
        <name>K(+)</name>
        <dbReference type="ChEBI" id="CHEBI:29103"/>
    </ligand>
</feature>
<evidence type="ECO:0000256" key="17">
    <source>
        <dbReference type="HAMAP-Rule" id="MF_01965"/>
    </source>
</evidence>
<dbReference type="Proteomes" id="UP000253370">
    <property type="component" value="Unassembled WGS sequence"/>
</dbReference>
<evidence type="ECO:0000259" key="21">
    <source>
        <dbReference type="PROSITE" id="PS51385"/>
    </source>
</evidence>
<evidence type="ECO:0000256" key="10">
    <source>
        <dbReference type="ARBA" id="ARBA00023027"/>
    </source>
</evidence>
<comment type="function">
    <text evidence="17">Catalyzes the dehydration of the S-form of NAD(P)HX at the expense of ADP, which is converted to AMP. Together with NAD(P)HX epimerase, which catalyzes the epimerization of the S- and R-forms, the enzyme allows the repair of both epimers of NAD(P)HX, a damaged form of NAD(P)H that is a result of enzymatic or heat-dependent hydration.</text>
</comment>
<organism evidence="22 23">
    <name type="scientific">Rhodosalinus halophilus</name>
    <dbReference type="NCBI Taxonomy" id="2259333"/>
    <lineage>
        <taxon>Bacteria</taxon>
        <taxon>Pseudomonadati</taxon>
        <taxon>Pseudomonadota</taxon>
        <taxon>Alphaproteobacteria</taxon>
        <taxon>Rhodobacterales</taxon>
        <taxon>Paracoccaceae</taxon>
        <taxon>Rhodosalinus</taxon>
    </lineage>
</organism>
<comment type="function">
    <text evidence="14 19">Bifunctional enzyme that catalyzes the epimerization of the S- and R-forms of NAD(P)HX and the dehydration of the S-form of NAD(P)HX at the expense of ADP, which is converted to AMP. This allows the repair of both epimers of NAD(P)HX, a damaged form of NAD(P)H that is a result of enzymatic or heat-dependent hydration.</text>
</comment>
<dbReference type="HAMAP" id="MF_01966">
    <property type="entry name" value="NADHX_epimerase"/>
    <property type="match status" value="1"/>
</dbReference>
<dbReference type="GO" id="GO:0046496">
    <property type="term" value="P:nicotinamide nucleotide metabolic process"/>
    <property type="evidence" value="ECO:0007669"/>
    <property type="project" value="UniProtKB-UniRule"/>
</dbReference>
<evidence type="ECO:0000256" key="13">
    <source>
        <dbReference type="ARBA" id="ARBA00023268"/>
    </source>
</evidence>
<keyword evidence="9 18" id="KW-0630">Potassium</keyword>
<dbReference type="InterPro" id="IPR004443">
    <property type="entry name" value="YjeF_N_dom"/>
</dbReference>
<keyword evidence="11 18" id="KW-0413">Isomerase</keyword>
<feature type="binding site" evidence="17">
    <location>
        <position position="454"/>
    </location>
    <ligand>
        <name>AMP</name>
        <dbReference type="ChEBI" id="CHEBI:456215"/>
    </ligand>
</feature>
<dbReference type="PANTHER" id="PTHR12592">
    <property type="entry name" value="ATP-DEPENDENT (S)-NAD(P)H-HYDRATE DEHYDRATASE FAMILY MEMBER"/>
    <property type="match status" value="1"/>
</dbReference>
<comment type="catalytic activity">
    <reaction evidence="1 18 19">
        <text>(6R)-NADHX = (6S)-NADHX</text>
        <dbReference type="Rhea" id="RHEA:32215"/>
        <dbReference type="ChEBI" id="CHEBI:64074"/>
        <dbReference type="ChEBI" id="CHEBI:64075"/>
        <dbReference type="EC" id="5.1.99.6"/>
    </reaction>
</comment>
<feature type="binding site" evidence="17">
    <location>
        <begin position="421"/>
        <end position="425"/>
    </location>
    <ligand>
        <name>AMP</name>
        <dbReference type="ChEBI" id="CHEBI:456215"/>
    </ligand>
</feature>
<evidence type="ECO:0000256" key="11">
    <source>
        <dbReference type="ARBA" id="ARBA00023235"/>
    </source>
</evidence>
<comment type="similarity">
    <text evidence="17">Belongs to the NnrD/CARKD family.</text>
</comment>
<feature type="domain" description="YjeF C-terminal" evidence="20">
    <location>
        <begin position="229"/>
        <end position="509"/>
    </location>
</feature>
<comment type="catalytic activity">
    <reaction evidence="2 18 19">
        <text>(6R)-NADPHX = (6S)-NADPHX</text>
        <dbReference type="Rhea" id="RHEA:32227"/>
        <dbReference type="ChEBI" id="CHEBI:64076"/>
        <dbReference type="ChEBI" id="CHEBI:64077"/>
        <dbReference type="EC" id="5.1.99.6"/>
    </reaction>
</comment>
<accession>A0A365UDX4</accession>
<dbReference type="CDD" id="cd01171">
    <property type="entry name" value="YXKO-related"/>
    <property type="match status" value="1"/>
</dbReference>
<dbReference type="GO" id="GO:0110051">
    <property type="term" value="P:metabolite repair"/>
    <property type="evidence" value="ECO:0007669"/>
    <property type="project" value="TreeGrafter"/>
</dbReference>
<gene>
    <name evidence="17" type="primary">nnrD</name>
    <name evidence="18" type="synonym">nnrE</name>
    <name evidence="22" type="ORF">DRV85_01965</name>
</gene>
<dbReference type="EC" id="5.1.99.6" evidence="19"/>
<feature type="binding site" evidence="17">
    <location>
        <position position="327"/>
    </location>
    <ligand>
        <name>(6S)-NADPHX</name>
        <dbReference type="ChEBI" id="CHEBI:64076"/>
    </ligand>
</feature>
<comment type="catalytic activity">
    <reaction evidence="16 17 19">
        <text>(6S)-NADPHX + ADP = AMP + phosphate + NADPH + H(+)</text>
        <dbReference type="Rhea" id="RHEA:32235"/>
        <dbReference type="ChEBI" id="CHEBI:15378"/>
        <dbReference type="ChEBI" id="CHEBI:43474"/>
        <dbReference type="ChEBI" id="CHEBI:57783"/>
        <dbReference type="ChEBI" id="CHEBI:64076"/>
        <dbReference type="ChEBI" id="CHEBI:456215"/>
        <dbReference type="ChEBI" id="CHEBI:456216"/>
        <dbReference type="EC" id="4.2.1.136"/>
    </reaction>
</comment>
<comment type="catalytic activity">
    <reaction evidence="15 17 19">
        <text>(6S)-NADHX + ADP = AMP + phosphate + NADH + H(+)</text>
        <dbReference type="Rhea" id="RHEA:32223"/>
        <dbReference type="ChEBI" id="CHEBI:15378"/>
        <dbReference type="ChEBI" id="CHEBI:43474"/>
        <dbReference type="ChEBI" id="CHEBI:57945"/>
        <dbReference type="ChEBI" id="CHEBI:64074"/>
        <dbReference type="ChEBI" id="CHEBI:456215"/>
        <dbReference type="ChEBI" id="CHEBI:456216"/>
        <dbReference type="EC" id="4.2.1.136"/>
    </reaction>
</comment>
<feature type="domain" description="YjeF N-terminal" evidence="21">
    <location>
        <begin position="13"/>
        <end position="226"/>
    </location>
</feature>
<evidence type="ECO:0000256" key="14">
    <source>
        <dbReference type="ARBA" id="ARBA00025153"/>
    </source>
</evidence>
<dbReference type="Gene3D" id="3.40.50.10260">
    <property type="entry name" value="YjeF N-terminal domain"/>
    <property type="match status" value="1"/>
</dbReference>